<reference evidence="2" key="1">
    <citation type="submission" date="2015-07" db="EMBL/GenBank/DDBJ databases">
        <authorList>
            <person name="Rodrigo-Torres Lidia"/>
            <person name="Arahal R.David."/>
        </authorList>
    </citation>
    <scope>NUCLEOTIDE SEQUENCE [LARGE SCALE GENOMIC DNA]</scope>
    <source>
        <strain evidence="2">CECT 5096</strain>
    </source>
</reference>
<dbReference type="CDD" id="cd09598">
    <property type="entry name" value="M4_like"/>
    <property type="match status" value="1"/>
</dbReference>
<organism evidence="1 2">
    <name type="scientific">Roseibium album</name>
    <dbReference type="NCBI Taxonomy" id="311410"/>
    <lineage>
        <taxon>Bacteria</taxon>
        <taxon>Pseudomonadati</taxon>
        <taxon>Pseudomonadota</taxon>
        <taxon>Alphaproteobacteria</taxon>
        <taxon>Hyphomicrobiales</taxon>
        <taxon>Stappiaceae</taxon>
        <taxon>Roseibium</taxon>
    </lineage>
</organism>
<gene>
    <name evidence="1" type="ORF">LA5096_02655</name>
</gene>
<dbReference type="EMBL" id="CXWC01000010">
    <property type="protein sequence ID" value="CTQ70764.1"/>
    <property type="molecule type" value="Genomic_DNA"/>
</dbReference>
<dbReference type="GeneID" id="97670029"/>
<name>A0A0M7AAX8_9HYPH</name>
<sequence length="401" mass="45148">MSIHLDQRTISPKTGSLGTRFLIYPQVPHLAGYEKPETIWISTPPNEIQAGPADQRMYVVDPLFEKPVYEYPYQPPFVGERFPPAEAGPDGHFDHLDPGSRQFVCAHVFASLRRVLDIWESYLGHDIVWHFAQTYERLEIIPQVNWNNAQSGYGYMEFGTERGNSEDVVPYALNFDVIAHEFGHAIIFAEMGTPDGMASREYFGYHESVSDLIALISLLHFDSVLDRLLQSTQGNLLTMNELNRIAELAGDKQIRTASNDRKMSTVSDAVHDLSKPFTGAMFDTLVELYHRNAVDRGFVDLPLDVSHDRLFELDHHEIELIGDRFAEAFDARSFLLKSTLEDARDLLGSAIARSWATLDPNTLTYAVAGAAIADQFDAMGAPEAGDILMENLEWREIVVRA</sequence>
<dbReference type="STRING" id="311410.LA5095_01400"/>
<evidence type="ECO:0000313" key="2">
    <source>
        <dbReference type="Proteomes" id="UP000049983"/>
    </source>
</evidence>
<dbReference type="Gene3D" id="3.10.170.10">
    <property type="match status" value="1"/>
</dbReference>
<dbReference type="SUPFAM" id="SSF55486">
    <property type="entry name" value="Metalloproteases ('zincins'), catalytic domain"/>
    <property type="match status" value="1"/>
</dbReference>
<evidence type="ECO:0000313" key="1">
    <source>
        <dbReference type="EMBL" id="CTQ70764.1"/>
    </source>
</evidence>
<dbReference type="RefSeq" id="WP_055114239.1">
    <property type="nucleotide sequence ID" value="NZ_CXWA01000001.1"/>
</dbReference>
<keyword evidence="2" id="KW-1185">Reference proteome</keyword>
<evidence type="ECO:0008006" key="3">
    <source>
        <dbReference type="Google" id="ProtNLM"/>
    </source>
</evidence>
<protein>
    <recommendedName>
        <fullName evidence="3">Peptidase M4 family protein</fullName>
    </recommendedName>
</protein>
<accession>A0A0M7AAX8</accession>
<dbReference type="OrthoDB" id="178184at2"/>
<dbReference type="Proteomes" id="UP000049983">
    <property type="component" value="Unassembled WGS sequence"/>
</dbReference>
<dbReference type="AlphaFoldDB" id="A0A0M7AAX8"/>
<proteinExistence type="predicted"/>